<evidence type="ECO:0000313" key="3">
    <source>
        <dbReference type="Proteomes" id="UP000183504"/>
    </source>
</evidence>
<feature type="transmembrane region" description="Helical" evidence="1">
    <location>
        <begin position="12"/>
        <end position="31"/>
    </location>
</feature>
<dbReference type="EMBL" id="CDMW01000001">
    <property type="protein sequence ID" value="CEL90502.1"/>
    <property type="molecule type" value="Genomic_DNA"/>
</dbReference>
<gene>
    <name evidence="2" type="ORF">SSV_1205</name>
</gene>
<dbReference type="InterPro" id="IPR049713">
    <property type="entry name" value="Pr6Pr-like"/>
</dbReference>
<reference evidence="2 3" key="1">
    <citation type="submission" date="2015-01" db="EMBL/GenBank/DDBJ databases">
        <authorList>
            <person name="Pelicic Vladimir"/>
        </authorList>
    </citation>
    <scope>NUCLEOTIDE SEQUENCE [LARGE SCALE GENOMIC DNA]</scope>
    <source>
        <strain evidence="2 3">2908</strain>
    </source>
</reference>
<accession>A0A0B7GKY7</accession>
<proteinExistence type="predicted"/>
<feature type="transmembrane region" description="Helical" evidence="1">
    <location>
        <begin position="139"/>
        <end position="163"/>
    </location>
</feature>
<dbReference type="NCBIfam" id="NF038065">
    <property type="entry name" value="Pr6Pr"/>
    <property type="match status" value="1"/>
</dbReference>
<dbReference type="AlphaFoldDB" id="A0A0B7GKY7"/>
<name>A0A0B7GKY7_STRSA</name>
<feature type="transmembrane region" description="Helical" evidence="1">
    <location>
        <begin position="183"/>
        <end position="207"/>
    </location>
</feature>
<keyword evidence="1" id="KW-1133">Transmembrane helix</keyword>
<protein>
    <recommendedName>
        <fullName evidence="4">Pr6Pr family membrane protein</fullName>
    </recommendedName>
</protein>
<keyword evidence="1" id="KW-0472">Membrane</keyword>
<keyword evidence="1" id="KW-0812">Transmembrane</keyword>
<feature type="transmembrane region" description="Helical" evidence="1">
    <location>
        <begin position="82"/>
        <end position="101"/>
    </location>
</feature>
<dbReference type="Proteomes" id="UP000183504">
    <property type="component" value="Unassembled WGS sequence"/>
</dbReference>
<evidence type="ECO:0000256" key="1">
    <source>
        <dbReference type="SAM" id="Phobius"/>
    </source>
</evidence>
<evidence type="ECO:0008006" key="4">
    <source>
        <dbReference type="Google" id="ProtNLM"/>
    </source>
</evidence>
<feature type="transmembrane region" description="Helical" evidence="1">
    <location>
        <begin position="107"/>
        <end position="127"/>
    </location>
</feature>
<organism evidence="2 3">
    <name type="scientific">Streptococcus sanguinis</name>
    <dbReference type="NCBI Taxonomy" id="1305"/>
    <lineage>
        <taxon>Bacteria</taxon>
        <taxon>Bacillati</taxon>
        <taxon>Bacillota</taxon>
        <taxon>Bacilli</taxon>
        <taxon>Lactobacillales</taxon>
        <taxon>Streptococcaceae</taxon>
        <taxon>Streptococcus</taxon>
    </lineage>
</organism>
<feature type="transmembrane region" description="Helical" evidence="1">
    <location>
        <begin position="43"/>
        <end position="61"/>
    </location>
</feature>
<sequence>MLRKFEVSMNRRFILIYRIILFILAFLGVYLEITKYGVGMLMYYTVLSNLLVLLFTGYLVYLMMRPGDAWKAPKILRIKGGVTMSIMITCVVYHLLLAPIATDFYRLENFLCHYIVPLAFLLDTVIFDKSRQYRWFDPISWTSVPLVYMAFALFNGFFLKINIPRSKDNPFPYFFLNVFKKGWPYVIQMSLIIFAAYLIFGFVFYGIKSISFSKKKTS</sequence>
<evidence type="ECO:0000313" key="2">
    <source>
        <dbReference type="EMBL" id="CEL90502.1"/>
    </source>
</evidence>